<feature type="non-terminal residue" evidence="1">
    <location>
        <position position="1"/>
    </location>
</feature>
<sequence>VGDSEALTALEHELMENLDSNLDMDFVSAVDPVHFDEELEEEYGHLF</sequence>
<proteinExistence type="predicted"/>
<organism evidence="1">
    <name type="scientific">marine metagenome</name>
    <dbReference type="NCBI Taxonomy" id="408172"/>
    <lineage>
        <taxon>unclassified sequences</taxon>
        <taxon>metagenomes</taxon>
        <taxon>ecological metagenomes</taxon>
    </lineage>
</organism>
<reference evidence="1" key="1">
    <citation type="submission" date="2018-05" db="EMBL/GenBank/DDBJ databases">
        <authorList>
            <person name="Lanie J.A."/>
            <person name="Ng W.-L."/>
            <person name="Kazmierczak K.M."/>
            <person name="Andrzejewski T.M."/>
            <person name="Davidsen T.M."/>
            <person name="Wayne K.J."/>
            <person name="Tettelin H."/>
            <person name="Glass J.I."/>
            <person name="Rusch D."/>
            <person name="Podicherti R."/>
            <person name="Tsui H.-C.T."/>
            <person name="Winkler M.E."/>
        </authorList>
    </citation>
    <scope>NUCLEOTIDE SEQUENCE</scope>
</reference>
<evidence type="ECO:0000313" key="1">
    <source>
        <dbReference type="EMBL" id="SVC09603.1"/>
    </source>
</evidence>
<gene>
    <name evidence="1" type="ORF">METZ01_LOCUS262457</name>
</gene>
<dbReference type="AlphaFoldDB" id="A0A382JER0"/>
<dbReference type="EMBL" id="UINC01073313">
    <property type="protein sequence ID" value="SVC09603.1"/>
    <property type="molecule type" value="Genomic_DNA"/>
</dbReference>
<name>A0A382JER0_9ZZZZ</name>
<protein>
    <submittedName>
        <fullName evidence="1">Uncharacterized protein</fullName>
    </submittedName>
</protein>
<accession>A0A382JER0</accession>